<evidence type="ECO:0000256" key="7">
    <source>
        <dbReference type="ARBA" id="ARBA00022807"/>
    </source>
</evidence>
<protein>
    <recommendedName>
        <fullName evidence="11">Cysteine protease</fullName>
        <ecNumber evidence="11">3.4.22.-</ecNumber>
    </recommendedName>
</protein>
<evidence type="ECO:0000256" key="3">
    <source>
        <dbReference type="ARBA" id="ARBA00022448"/>
    </source>
</evidence>
<organism evidence="13 14">
    <name type="scientific">Cichlidogyrus casuarinus</name>
    <dbReference type="NCBI Taxonomy" id="1844966"/>
    <lineage>
        <taxon>Eukaryota</taxon>
        <taxon>Metazoa</taxon>
        <taxon>Spiralia</taxon>
        <taxon>Lophotrochozoa</taxon>
        <taxon>Platyhelminthes</taxon>
        <taxon>Monogenea</taxon>
        <taxon>Monopisthocotylea</taxon>
        <taxon>Dactylogyridea</taxon>
        <taxon>Ancyrocephalidae</taxon>
        <taxon>Cichlidogyrus</taxon>
    </lineage>
</organism>
<dbReference type="InterPro" id="IPR038765">
    <property type="entry name" value="Papain-like_cys_pep_sf"/>
</dbReference>
<comment type="similarity">
    <text evidence="2 11">Belongs to the peptidase C54 family.</text>
</comment>
<evidence type="ECO:0000256" key="4">
    <source>
        <dbReference type="ARBA" id="ARBA00022490"/>
    </source>
</evidence>
<reference evidence="13 14" key="1">
    <citation type="submission" date="2024-11" db="EMBL/GenBank/DDBJ databases">
        <title>Adaptive evolution of stress response genes in parasites aligns with host niche diversity.</title>
        <authorList>
            <person name="Hahn C."/>
            <person name="Resl P."/>
        </authorList>
    </citation>
    <scope>NUCLEOTIDE SEQUENCE [LARGE SCALE GENOMIC DNA]</scope>
    <source>
        <strain evidence="13">EGGRZ-B1_66</strain>
        <tissue evidence="13">Body</tissue>
    </source>
</reference>
<dbReference type="GO" id="GO:0006914">
    <property type="term" value="P:autophagy"/>
    <property type="evidence" value="ECO:0007669"/>
    <property type="project" value="UniProtKB-KW"/>
</dbReference>
<evidence type="ECO:0000256" key="10">
    <source>
        <dbReference type="ARBA" id="ARBA00029362"/>
    </source>
</evidence>
<dbReference type="Pfam" id="PF03416">
    <property type="entry name" value="Peptidase_C54"/>
    <property type="match status" value="1"/>
</dbReference>
<sequence>MVSTSPRNIVRTILPASSEGAASLDDEMELIDMPADEKNFLRKPYDPEVLPFTNSTLWHPMLLIVPLRLGIQDINPTYFESLKAVFQIPQSVGILGGRPNKAHWSIGVMDDSLISLDPHFTQPAAIFTSNIPKESEDQTFHCRRPISTRIADLDPSLALGFYCADENSFLDLCRRLKNQVISKDSDTIVEVHDTLSCDFDAIDCDIDLDEDEFADSPDGEAHDCDAVLIEPSVFNPINDPAESFDLLN</sequence>
<dbReference type="PANTHER" id="PTHR22624">
    <property type="entry name" value="CYSTEINE PROTEASE ATG4"/>
    <property type="match status" value="1"/>
</dbReference>
<keyword evidence="6 11" id="KW-0378">Hydrolase</keyword>
<dbReference type="Proteomes" id="UP001626550">
    <property type="component" value="Unassembled WGS sequence"/>
</dbReference>
<accession>A0ABD2QC05</accession>
<comment type="catalytic activity">
    <reaction evidence="10">
        <text>[protein]-C-terminal L-amino acid-glycyl-phosphatidylethanolamide + H2O = [protein]-C-terminal L-amino acid-glycine + a 1,2-diacyl-sn-glycero-3-phosphoethanolamine</text>
        <dbReference type="Rhea" id="RHEA:67548"/>
        <dbReference type="Rhea" id="RHEA-COMP:17323"/>
        <dbReference type="Rhea" id="RHEA-COMP:17324"/>
        <dbReference type="ChEBI" id="CHEBI:15377"/>
        <dbReference type="ChEBI" id="CHEBI:64612"/>
        <dbReference type="ChEBI" id="CHEBI:172940"/>
        <dbReference type="ChEBI" id="CHEBI:172941"/>
    </reaction>
    <physiologicalReaction direction="left-to-right" evidence="10">
        <dbReference type="Rhea" id="RHEA:67549"/>
    </physiologicalReaction>
</comment>
<evidence type="ECO:0000256" key="9">
    <source>
        <dbReference type="ARBA" id="ARBA00023006"/>
    </source>
</evidence>
<dbReference type="InterPro" id="IPR005078">
    <property type="entry name" value="Peptidase_C54"/>
</dbReference>
<dbReference type="GO" id="GO:0008234">
    <property type="term" value="F:cysteine-type peptidase activity"/>
    <property type="evidence" value="ECO:0007669"/>
    <property type="project" value="UniProtKB-KW"/>
</dbReference>
<evidence type="ECO:0000256" key="6">
    <source>
        <dbReference type="ARBA" id="ARBA00022801"/>
    </source>
</evidence>
<dbReference type="SUPFAM" id="SSF54001">
    <property type="entry name" value="Cysteine proteinases"/>
    <property type="match status" value="1"/>
</dbReference>
<keyword evidence="9 11" id="KW-0072">Autophagy</keyword>
<keyword evidence="5 11" id="KW-0645">Protease</keyword>
<dbReference type="GO" id="GO:0015031">
    <property type="term" value="P:protein transport"/>
    <property type="evidence" value="ECO:0007669"/>
    <property type="project" value="UniProtKB-KW"/>
</dbReference>
<keyword evidence="4 11" id="KW-0963">Cytoplasm</keyword>
<dbReference type="EMBL" id="JBJKFK010000431">
    <property type="protein sequence ID" value="KAL3317094.1"/>
    <property type="molecule type" value="Genomic_DNA"/>
</dbReference>
<evidence type="ECO:0000313" key="14">
    <source>
        <dbReference type="Proteomes" id="UP001626550"/>
    </source>
</evidence>
<dbReference type="AlphaFoldDB" id="A0ABD2QC05"/>
<dbReference type="PANTHER" id="PTHR22624:SF49">
    <property type="entry name" value="CYSTEINE PROTEASE"/>
    <property type="match status" value="1"/>
</dbReference>
<keyword evidence="8 11" id="KW-0653">Protein transport</keyword>
<dbReference type="GO" id="GO:0006508">
    <property type="term" value="P:proteolysis"/>
    <property type="evidence" value="ECO:0007669"/>
    <property type="project" value="UniProtKB-KW"/>
</dbReference>
<dbReference type="EC" id="3.4.22.-" evidence="11"/>
<evidence type="ECO:0000256" key="5">
    <source>
        <dbReference type="ARBA" id="ARBA00022670"/>
    </source>
</evidence>
<keyword evidence="3" id="KW-0813">Transport</keyword>
<comment type="caution">
    <text evidence="13">The sequence shown here is derived from an EMBL/GenBank/DDBJ whole genome shotgun (WGS) entry which is preliminary data.</text>
</comment>
<evidence type="ECO:0000256" key="1">
    <source>
        <dbReference type="ARBA" id="ARBA00004496"/>
    </source>
</evidence>
<keyword evidence="14" id="KW-1185">Reference proteome</keyword>
<name>A0ABD2QC05_9PLAT</name>
<feature type="domain" description="Peptidase C54 catalytic" evidence="12">
    <location>
        <begin position="53"/>
        <end position="175"/>
    </location>
</feature>
<evidence type="ECO:0000256" key="2">
    <source>
        <dbReference type="ARBA" id="ARBA00010958"/>
    </source>
</evidence>
<evidence type="ECO:0000256" key="11">
    <source>
        <dbReference type="RuleBase" id="RU363115"/>
    </source>
</evidence>
<dbReference type="GO" id="GO:0005737">
    <property type="term" value="C:cytoplasm"/>
    <property type="evidence" value="ECO:0007669"/>
    <property type="project" value="UniProtKB-SubCell"/>
</dbReference>
<keyword evidence="7" id="KW-0788">Thiol protease</keyword>
<dbReference type="InterPro" id="IPR046792">
    <property type="entry name" value="Peptidase_C54_cat"/>
</dbReference>
<comment type="function">
    <text evidence="11">Cysteine protease that plays a key role in autophagy by mediating both proteolytic activation and delipidation of ATG8 family proteins.</text>
</comment>
<evidence type="ECO:0000313" key="13">
    <source>
        <dbReference type="EMBL" id="KAL3317094.1"/>
    </source>
</evidence>
<proteinExistence type="inferred from homology"/>
<comment type="subcellular location">
    <subcellularLocation>
        <location evidence="1 11">Cytoplasm</location>
    </subcellularLocation>
</comment>
<evidence type="ECO:0000259" key="12">
    <source>
        <dbReference type="Pfam" id="PF03416"/>
    </source>
</evidence>
<evidence type="ECO:0000256" key="8">
    <source>
        <dbReference type="ARBA" id="ARBA00022927"/>
    </source>
</evidence>
<gene>
    <name evidence="13" type="primary">ATG4B</name>
    <name evidence="13" type="ORF">Ciccas_004255</name>
</gene>